<sequence>MSDVGTTSFTTLGPGLISYKGVPDRSILWLTPVMQIAPK</sequence>
<reference evidence="1" key="1">
    <citation type="journal article" date="2021" name="Mol. Plant Microbe Interact.">
        <title>Complete Genome Sequence of the Plant-Pathogenic Fungus Colletotrichum lupini.</title>
        <authorList>
            <person name="Baroncelli R."/>
            <person name="Pensec F."/>
            <person name="Da Lio D."/>
            <person name="Boufleur T."/>
            <person name="Vicente I."/>
            <person name="Sarrocco S."/>
            <person name="Picot A."/>
            <person name="Baraldi E."/>
            <person name="Sukno S."/>
            <person name="Thon M."/>
            <person name="Le Floch G."/>
        </authorList>
    </citation>
    <scope>NUCLEOTIDE SEQUENCE</scope>
    <source>
        <strain evidence="1">IMI 504893</strain>
    </source>
</reference>
<keyword evidence="2" id="KW-1185">Reference proteome</keyword>
<dbReference type="EMBL" id="CP019481">
    <property type="protein sequence ID" value="UQC90572.1"/>
    <property type="molecule type" value="Genomic_DNA"/>
</dbReference>
<gene>
    <name evidence="1" type="ORF">CLUP02_16102</name>
</gene>
<dbReference type="KEGG" id="clup:CLUP02_16102"/>
<evidence type="ECO:0000313" key="1">
    <source>
        <dbReference type="EMBL" id="UQC90572.1"/>
    </source>
</evidence>
<dbReference type="AlphaFoldDB" id="A0A9Q8T9A5"/>
<accession>A0A9Q8T9A5</accession>
<dbReference type="RefSeq" id="XP_049152173.1">
    <property type="nucleotide sequence ID" value="XM_049295026.1"/>
</dbReference>
<dbReference type="GeneID" id="73350036"/>
<organism evidence="1 2">
    <name type="scientific">Colletotrichum lupini</name>
    <dbReference type="NCBI Taxonomy" id="145971"/>
    <lineage>
        <taxon>Eukaryota</taxon>
        <taxon>Fungi</taxon>
        <taxon>Dikarya</taxon>
        <taxon>Ascomycota</taxon>
        <taxon>Pezizomycotina</taxon>
        <taxon>Sordariomycetes</taxon>
        <taxon>Hypocreomycetidae</taxon>
        <taxon>Glomerellales</taxon>
        <taxon>Glomerellaceae</taxon>
        <taxon>Colletotrichum</taxon>
        <taxon>Colletotrichum acutatum species complex</taxon>
    </lineage>
</organism>
<proteinExistence type="predicted"/>
<protein>
    <submittedName>
        <fullName evidence="1">Uncharacterized protein</fullName>
    </submittedName>
</protein>
<dbReference type="Proteomes" id="UP000830671">
    <property type="component" value="Chromosome 9"/>
</dbReference>
<name>A0A9Q8T9A5_9PEZI</name>
<evidence type="ECO:0000313" key="2">
    <source>
        <dbReference type="Proteomes" id="UP000830671"/>
    </source>
</evidence>